<reference evidence="2 3" key="1">
    <citation type="journal article" date="2021" name="Elife">
        <title>Chloroplast acquisition without the gene transfer in kleptoplastic sea slugs, Plakobranchus ocellatus.</title>
        <authorList>
            <person name="Maeda T."/>
            <person name="Takahashi S."/>
            <person name="Yoshida T."/>
            <person name="Shimamura S."/>
            <person name="Takaki Y."/>
            <person name="Nagai Y."/>
            <person name="Toyoda A."/>
            <person name="Suzuki Y."/>
            <person name="Arimoto A."/>
            <person name="Ishii H."/>
            <person name="Satoh N."/>
            <person name="Nishiyama T."/>
            <person name="Hasebe M."/>
            <person name="Maruyama T."/>
            <person name="Minagawa J."/>
            <person name="Obokata J."/>
            <person name="Shigenobu S."/>
        </authorList>
    </citation>
    <scope>NUCLEOTIDE SEQUENCE [LARGE SCALE GENOMIC DNA]</scope>
</reference>
<feature type="compositionally biased region" description="Acidic residues" evidence="1">
    <location>
        <begin position="37"/>
        <end position="49"/>
    </location>
</feature>
<dbReference type="Proteomes" id="UP000735302">
    <property type="component" value="Unassembled WGS sequence"/>
</dbReference>
<accession>A0AAV3ZZV2</accession>
<evidence type="ECO:0000313" key="3">
    <source>
        <dbReference type="Proteomes" id="UP000735302"/>
    </source>
</evidence>
<evidence type="ECO:0000313" key="2">
    <source>
        <dbReference type="EMBL" id="GFO04511.1"/>
    </source>
</evidence>
<sequence length="162" mass="18018">MGLLKVGAYLGVSGTFSAGYSRLPPCLDNGGDGGDDHNDEDDDDYEGRDDDSHDEGGGEDHADEDDYGDDDDNVEKVRCTNSWCEYKDNICISNCPQRDHYLSLGKAGRKENNQGPSKMGQLKMHVSLLPKSLRQQNLHRPATLKVPAYQYLYNMQPLHHTA</sequence>
<name>A0AAV3ZZV2_9GAST</name>
<feature type="region of interest" description="Disordered" evidence="1">
    <location>
        <begin position="23"/>
        <end position="73"/>
    </location>
</feature>
<proteinExistence type="predicted"/>
<comment type="caution">
    <text evidence="2">The sequence shown here is derived from an EMBL/GenBank/DDBJ whole genome shotgun (WGS) entry which is preliminary data.</text>
</comment>
<feature type="compositionally biased region" description="Basic and acidic residues" evidence="1">
    <location>
        <begin position="50"/>
        <end position="60"/>
    </location>
</feature>
<dbReference type="EMBL" id="BLXT01003739">
    <property type="protein sequence ID" value="GFO04511.1"/>
    <property type="molecule type" value="Genomic_DNA"/>
</dbReference>
<feature type="compositionally biased region" description="Acidic residues" evidence="1">
    <location>
        <begin position="61"/>
        <end position="73"/>
    </location>
</feature>
<gene>
    <name evidence="2" type="ORF">PoB_003101600</name>
</gene>
<organism evidence="2 3">
    <name type="scientific">Plakobranchus ocellatus</name>
    <dbReference type="NCBI Taxonomy" id="259542"/>
    <lineage>
        <taxon>Eukaryota</taxon>
        <taxon>Metazoa</taxon>
        <taxon>Spiralia</taxon>
        <taxon>Lophotrochozoa</taxon>
        <taxon>Mollusca</taxon>
        <taxon>Gastropoda</taxon>
        <taxon>Heterobranchia</taxon>
        <taxon>Euthyneura</taxon>
        <taxon>Panpulmonata</taxon>
        <taxon>Sacoglossa</taxon>
        <taxon>Placobranchoidea</taxon>
        <taxon>Plakobranchidae</taxon>
        <taxon>Plakobranchus</taxon>
    </lineage>
</organism>
<evidence type="ECO:0000256" key="1">
    <source>
        <dbReference type="SAM" id="MobiDB-lite"/>
    </source>
</evidence>
<protein>
    <submittedName>
        <fullName evidence="2">Uncharacterized protein</fullName>
    </submittedName>
</protein>
<keyword evidence="3" id="KW-1185">Reference proteome</keyword>
<dbReference type="AlphaFoldDB" id="A0AAV3ZZV2"/>